<dbReference type="EMBL" id="KZ613938">
    <property type="protein sequence ID" value="PMD47296.1"/>
    <property type="molecule type" value="Genomic_DNA"/>
</dbReference>
<keyword evidence="4" id="KW-1185">Reference proteome</keyword>
<dbReference type="Proteomes" id="UP000235786">
    <property type="component" value="Unassembled WGS sequence"/>
</dbReference>
<organism evidence="3 4">
    <name type="scientific">Hyaloscypha variabilis (strain UAMH 11265 / GT02V1 / F)</name>
    <name type="common">Meliniomyces variabilis</name>
    <dbReference type="NCBI Taxonomy" id="1149755"/>
    <lineage>
        <taxon>Eukaryota</taxon>
        <taxon>Fungi</taxon>
        <taxon>Dikarya</taxon>
        <taxon>Ascomycota</taxon>
        <taxon>Pezizomycotina</taxon>
        <taxon>Leotiomycetes</taxon>
        <taxon>Helotiales</taxon>
        <taxon>Hyaloscyphaceae</taxon>
        <taxon>Hyaloscypha</taxon>
        <taxon>Hyaloscypha variabilis</taxon>
    </lineage>
</organism>
<evidence type="ECO:0000313" key="4">
    <source>
        <dbReference type="Proteomes" id="UP000235786"/>
    </source>
</evidence>
<dbReference type="SUPFAM" id="SSF51430">
    <property type="entry name" value="NAD(P)-linked oxidoreductase"/>
    <property type="match status" value="1"/>
</dbReference>
<dbReference type="STRING" id="1149755.A0A2J6S956"/>
<dbReference type="Gene3D" id="3.20.20.100">
    <property type="entry name" value="NADP-dependent oxidoreductase domain"/>
    <property type="match status" value="1"/>
</dbReference>
<name>A0A2J6S956_HYAVF</name>
<dbReference type="InterPro" id="IPR023210">
    <property type="entry name" value="NADP_OxRdtase_dom"/>
</dbReference>
<dbReference type="InterPro" id="IPR036812">
    <property type="entry name" value="NAD(P)_OxRdtase_dom_sf"/>
</dbReference>
<keyword evidence="1" id="KW-0560">Oxidoreductase</keyword>
<gene>
    <name evidence="3" type="ORF">L207DRAFT_576085</name>
</gene>
<proteinExistence type="predicted"/>
<dbReference type="AlphaFoldDB" id="A0A2J6S956"/>
<sequence>MNKAFESMERYCIAIIGVFTQRRLTSLMLEEPVRRCLVLPNARQGIKMQMNLYSRVGKGMTVFSGEYTRYATDVRAGLLKILEVPRAGKIAIFHLNEPDRRTDFQITVQEVDKLHKGGKFERFGLGNFMSRKVSQICGISKKNGWTMPSAYQGNYNAMYLTTKSEPFPCFRD</sequence>
<accession>A0A2J6S956</accession>
<dbReference type="OrthoDB" id="48988at2759"/>
<dbReference type="Pfam" id="PF00248">
    <property type="entry name" value="Aldo_ket_red"/>
    <property type="match status" value="1"/>
</dbReference>
<reference evidence="3 4" key="1">
    <citation type="submission" date="2016-04" db="EMBL/GenBank/DDBJ databases">
        <title>A degradative enzymes factory behind the ericoid mycorrhizal symbiosis.</title>
        <authorList>
            <consortium name="DOE Joint Genome Institute"/>
            <person name="Martino E."/>
            <person name="Morin E."/>
            <person name="Grelet G."/>
            <person name="Kuo A."/>
            <person name="Kohler A."/>
            <person name="Daghino S."/>
            <person name="Barry K."/>
            <person name="Choi C."/>
            <person name="Cichocki N."/>
            <person name="Clum A."/>
            <person name="Copeland A."/>
            <person name="Hainaut M."/>
            <person name="Haridas S."/>
            <person name="Labutti K."/>
            <person name="Lindquist E."/>
            <person name="Lipzen A."/>
            <person name="Khouja H.-R."/>
            <person name="Murat C."/>
            <person name="Ohm R."/>
            <person name="Olson A."/>
            <person name="Spatafora J."/>
            <person name="Veneault-Fourrey C."/>
            <person name="Henrissat B."/>
            <person name="Grigoriev I."/>
            <person name="Martin F."/>
            <person name="Perotto S."/>
        </authorList>
    </citation>
    <scope>NUCLEOTIDE SEQUENCE [LARGE SCALE GENOMIC DNA]</scope>
    <source>
        <strain evidence="3 4">F</strain>
    </source>
</reference>
<feature type="domain" description="NADP-dependent oxidoreductase" evidence="2">
    <location>
        <begin position="80"/>
        <end position="158"/>
    </location>
</feature>
<evidence type="ECO:0000256" key="1">
    <source>
        <dbReference type="ARBA" id="ARBA00023002"/>
    </source>
</evidence>
<evidence type="ECO:0000313" key="3">
    <source>
        <dbReference type="EMBL" id="PMD47296.1"/>
    </source>
</evidence>
<protein>
    <recommendedName>
        <fullName evidence="2">NADP-dependent oxidoreductase domain-containing protein</fullName>
    </recommendedName>
</protein>
<evidence type="ECO:0000259" key="2">
    <source>
        <dbReference type="Pfam" id="PF00248"/>
    </source>
</evidence>
<dbReference type="GO" id="GO:0016491">
    <property type="term" value="F:oxidoreductase activity"/>
    <property type="evidence" value="ECO:0007669"/>
    <property type="project" value="UniProtKB-KW"/>
</dbReference>